<sequence>MCLVIQSALFCSLFLDSLSAQFQMDE</sequence>
<proteinExistence type="predicted"/>
<accession>A0A0A9A1P5</accession>
<reference evidence="1" key="1">
    <citation type="submission" date="2014-09" db="EMBL/GenBank/DDBJ databases">
        <authorList>
            <person name="Magalhaes I.L.F."/>
            <person name="Oliveira U."/>
            <person name="Santos F.R."/>
            <person name="Vidigal T.H.D.A."/>
            <person name="Brescovit A.D."/>
            <person name="Santos A.J."/>
        </authorList>
    </citation>
    <scope>NUCLEOTIDE SEQUENCE</scope>
    <source>
        <tissue evidence="1">Shoot tissue taken approximately 20 cm above the soil surface</tissue>
    </source>
</reference>
<organism evidence="1">
    <name type="scientific">Arundo donax</name>
    <name type="common">Giant reed</name>
    <name type="synonym">Donax arundinaceus</name>
    <dbReference type="NCBI Taxonomy" id="35708"/>
    <lineage>
        <taxon>Eukaryota</taxon>
        <taxon>Viridiplantae</taxon>
        <taxon>Streptophyta</taxon>
        <taxon>Embryophyta</taxon>
        <taxon>Tracheophyta</taxon>
        <taxon>Spermatophyta</taxon>
        <taxon>Magnoliopsida</taxon>
        <taxon>Liliopsida</taxon>
        <taxon>Poales</taxon>
        <taxon>Poaceae</taxon>
        <taxon>PACMAD clade</taxon>
        <taxon>Arundinoideae</taxon>
        <taxon>Arundineae</taxon>
        <taxon>Arundo</taxon>
    </lineage>
</organism>
<protein>
    <submittedName>
        <fullName evidence="1">Uncharacterized protein</fullName>
    </submittedName>
</protein>
<dbReference type="AlphaFoldDB" id="A0A0A9A1P5"/>
<evidence type="ECO:0000313" key="1">
    <source>
        <dbReference type="EMBL" id="JAD43878.1"/>
    </source>
</evidence>
<dbReference type="EMBL" id="GBRH01254017">
    <property type="protein sequence ID" value="JAD43878.1"/>
    <property type="molecule type" value="Transcribed_RNA"/>
</dbReference>
<reference evidence="1" key="2">
    <citation type="journal article" date="2015" name="Data Brief">
        <title>Shoot transcriptome of the giant reed, Arundo donax.</title>
        <authorList>
            <person name="Barrero R.A."/>
            <person name="Guerrero F.D."/>
            <person name="Moolhuijzen P."/>
            <person name="Goolsby J.A."/>
            <person name="Tidwell J."/>
            <person name="Bellgard S.E."/>
            <person name="Bellgard M.I."/>
        </authorList>
    </citation>
    <scope>NUCLEOTIDE SEQUENCE</scope>
    <source>
        <tissue evidence="1">Shoot tissue taken approximately 20 cm above the soil surface</tissue>
    </source>
</reference>
<name>A0A0A9A1P5_ARUDO</name>